<feature type="domain" description="Fido" evidence="3">
    <location>
        <begin position="67"/>
        <end position="202"/>
    </location>
</feature>
<gene>
    <name evidence="5" type="ORF">AWC29_05225</name>
    <name evidence="4" type="ORF">BN973_06007</name>
</gene>
<dbReference type="GO" id="GO:0005524">
    <property type="term" value="F:ATP binding"/>
    <property type="evidence" value="ECO:0007669"/>
    <property type="project" value="UniProtKB-KW"/>
</dbReference>
<evidence type="ECO:0000256" key="1">
    <source>
        <dbReference type="PIRSR" id="PIRSR640198-1"/>
    </source>
</evidence>
<dbReference type="SUPFAM" id="SSF140931">
    <property type="entry name" value="Fic-like"/>
    <property type="match status" value="1"/>
</dbReference>
<sequence length="207" mass="23571">MPLTPGYGETPLPHDELTALLPEVVDLLGTPITRAAVYDLEQGLQDRVFDELMPGALDGSLPLDELLSDYFVRDLHARMYGPVWNWAGRWRRLELNIGVPPEQIAVELRSALDTIAYRWEYTDDWTPRQLGIVVHAETVRIHPFTDGNGRTTRFLADLVFATAQDPTELQYDWELDKTRYIQLLRAYDGHRDVADLAAFVGVEPIEP</sequence>
<evidence type="ECO:0000256" key="2">
    <source>
        <dbReference type="PIRSR" id="PIRSR640198-2"/>
    </source>
</evidence>
<evidence type="ECO:0000313" key="4">
    <source>
        <dbReference type="EMBL" id="CDO91598.1"/>
    </source>
</evidence>
<dbReference type="AlphaFoldDB" id="A0A024K802"/>
<dbReference type="HOGENOM" id="CLU_1314276_0_0_11"/>
<dbReference type="InterPro" id="IPR040198">
    <property type="entry name" value="Fido_containing"/>
</dbReference>
<feature type="active site" evidence="1">
    <location>
        <position position="142"/>
    </location>
</feature>
<reference evidence="4" key="1">
    <citation type="journal article" date="2014" name="Genome Announc.">
        <title>Draft Genome Sequence of Mycobacterium triplex DSM 44626.</title>
        <authorList>
            <person name="Sassi M."/>
            <person name="Croce O."/>
            <person name="Robert C."/>
            <person name="Raoult D."/>
            <person name="Drancourt M."/>
        </authorList>
    </citation>
    <scope>NUCLEOTIDE SEQUENCE [LARGE SCALE GENOMIC DNA]</scope>
    <source>
        <strain evidence="4">DSM 44626</strain>
    </source>
</reference>
<keyword evidence="2" id="KW-0547">Nucleotide-binding</keyword>
<keyword evidence="6" id="KW-1185">Reference proteome</keyword>
<feature type="binding site" evidence="2">
    <location>
        <begin position="146"/>
        <end position="153"/>
    </location>
    <ligand>
        <name>ATP</name>
        <dbReference type="ChEBI" id="CHEBI:30616"/>
    </ligand>
</feature>
<accession>A0A024K802</accession>
<reference evidence="5 6" key="3">
    <citation type="submission" date="2016-01" db="EMBL/GenBank/DDBJ databases">
        <title>The new phylogeny of the genus Mycobacterium.</title>
        <authorList>
            <person name="Tarcisio F."/>
            <person name="Conor M."/>
            <person name="Antonella G."/>
            <person name="Elisabetta G."/>
            <person name="Giulia F.S."/>
            <person name="Sara T."/>
            <person name="Anna F."/>
            <person name="Clotilde B."/>
            <person name="Roberto B."/>
            <person name="Veronica D.S."/>
            <person name="Fabio R."/>
            <person name="Monica P."/>
            <person name="Olivier J."/>
            <person name="Enrico T."/>
            <person name="Nicola S."/>
        </authorList>
    </citation>
    <scope>NUCLEOTIDE SEQUENCE [LARGE SCALE GENOMIC DNA]</scope>
    <source>
        <strain evidence="5 6">DSM 44626</strain>
    </source>
</reference>
<dbReference type="InterPro" id="IPR036597">
    <property type="entry name" value="Fido-like_dom_sf"/>
</dbReference>
<name>A0A024K802_9MYCO</name>
<dbReference type="EMBL" id="HG964447">
    <property type="protein sequence ID" value="CDO91598.1"/>
    <property type="molecule type" value="Genomic_DNA"/>
</dbReference>
<dbReference type="eggNOG" id="COG2184">
    <property type="taxonomic scope" value="Bacteria"/>
</dbReference>
<dbReference type="PANTHER" id="PTHR13504:SF39">
    <property type="entry name" value="CELL FILAMENTATION PROTEIN"/>
    <property type="match status" value="1"/>
</dbReference>
<dbReference type="OrthoDB" id="9813719at2"/>
<reference evidence="4" key="2">
    <citation type="submission" date="2014-04" db="EMBL/GenBank/DDBJ databases">
        <authorList>
            <person name="Xu Y.W."/>
            <person name="Yang Q."/>
        </authorList>
    </citation>
    <scope>NUCLEOTIDE SEQUENCE</scope>
    <source>
        <strain evidence="4">DSM 44626</strain>
    </source>
</reference>
<dbReference type="PROSITE" id="PS51459">
    <property type="entry name" value="FIDO"/>
    <property type="match status" value="1"/>
</dbReference>
<dbReference type="Pfam" id="PF02661">
    <property type="entry name" value="Fic"/>
    <property type="match status" value="1"/>
</dbReference>
<evidence type="ECO:0000313" key="5">
    <source>
        <dbReference type="EMBL" id="ORX07583.1"/>
    </source>
</evidence>
<organism evidence="4">
    <name type="scientific">Mycobacterium triplex</name>
    <dbReference type="NCBI Taxonomy" id="47839"/>
    <lineage>
        <taxon>Bacteria</taxon>
        <taxon>Bacillati</taxon>
        <taxon>Actinomycetota</taxon>
        <taxon>Actinomycetes</taxon>
        <taxon>Mycobacteriales</taxon>
        <taxon>Mycobacteriaceae</taxon>
        <taxon>Mycobacterium</taxon>
        <taxon>Mycobacterium simiae complex</taxon>
    </lineage>
</organism>
<keyword evidence="2" id="KW-0067">ATP-binding</keyword>
<evidence type="ECO:0000313" key="6">
    <source>
        <dbReference type="Proteomes" id="UP000193710"/>
    </source>
</evidence>
<dbReference type="EMBL" id="LQPY01000004">
    <property type="protein sequence ID" value="ORX07583.1"/>
    <property type="molecule type" value="Genomic_DNA"/>
</dbReference>
<protein>
    <submittedName>
        <fullName evidence="5">Cell filamentation protein Fic</fullName>
    </submittedName>
    <submittedName>
        <fullName evidence="4">Mobile mystery protein B</fullName>
    </submittedName>
</protein>
<evidence type="ECO:0000259" key="3">
    <source>
        <dbReference type="PROSITE" id="PS51459"/>
    </source>
</evidence>
<dbReference type="Proteomes" id="UP000193710">
    <property type="component" value="Unassembled WGS sequence"/>
</dbReference>
<proteinExistence type="predicted"/>
<dbReference type="Gene3D" id="1.10.3290.10">
    <property type="entry name" value="Fido-like domain"/>
    <property type="match status" value="1"/>
</dbReference>
<dbReference type="PANTHER" id="PTHR13504">
    <property type="entry name" value="FIDO DOMAIN-CONTAINING PROTEIN DDB_G0283145"/>
    <property type="match status" value="1"/>
</dbReference>
<dbReference type="InterPro" id="IPR003812">
    <property type="entry name" value="Fido"/>
</dbReference>
<dbReference type="Proteomes" id="UP000028880">
    <property type="component" value="Unassembled WGS sequence"/>
</dbReference>
<dbReference type="STRING" id="47839.BN973_06007"/>